<feature type="region of interest" description="Disordered" evidence="1">
    <location>
        <begin position="237"/>
        <end position="265"/>
    </location>
</feature>
<accession>A0ABT5BF76</accession>
<feature type="transmembrane region" description="Helical" evidence="2">
    <location>
        <begin position="41"/>
        <end position="65"/>
    </location>
</feature>
<comment type="caution">
    <text evidence="3">The sequence shown here is derived from an EMBL/GenBank/DDBJ whole genome shotgun (WGS) entry which is preliminary data.</text>
</comment>
<dbReference type="Proteomes" id="UP001217838">
    <property type="component" value="Unassembled WGS sequence"/>
</dbReference>
<reference evidence="3 4" key="1">
    <citation type="submission" date="2022-11" db="EMBL/GenBank/DDBJ databases">
        <title>Minimal conservation of predation-associated metabolite biosynthetic gene clusters underscores biosynthetic potential of Myxococcota including descriptions for ten novel species: Archangium lansinium sp. nov., Myxococcus landrumus sp. nov., Nannocystis bai.</title>
        <authorList>
            <person name="Ahearne A."/>
            <person name="Stevens C."/>
            <person name="Dowd S."/>
        </authorList>
    </citation>
    <scope>NUCLEOTIDE SEQUENCE [LARGE SCALE GENOMIC DNA]</scope>
    <source>
        <strain evidence="3 4">NCELM</strain>
    </source>
</reference>
<evidence type="ECO:0008006" key="5">
    <source>
        <dbReference type="Google" id="ProtNLM"/>
    </source>
</evidence>
<proteinExistence type="predicted"/>
<gene>
    <name evidence="3" type="ORF">POL58_33885</name>
</gene>
<evidence type="ECO:0000256" key="2">
    <source>
        <dbReference type="SAM" id="Phobius"/>
    </source>
</evidence>
<keyword evidence="2" id="KW-0812">Transmembrane</keyword>
<name>A0ABT5BF76_9BACT</name>
<keyword evidence="2" id="KW-0472">Membrane</keyword>
<evidence type="ECO:0000313" key="4">
    <source>
        <dbReference type="Proteomes" id="UP001217838"/>
    </source>
</evidence>
<evidence type="ECO:0000256" key="1">
    <source>
        <dbReference type="SAM" id="MobiDB-lite"/>
    </source>
</evidence>
<feature type="compositionally biased region" description="Basic and acidic residues" evidence="1">
    <location>
        <begin position="237"/>
        <end position="253"/>
    </location>
</feature>
<evidence type="ECO:0000313" key="3">
    <source>
        <dbReference type="EMBL" id="MDC0672793.1"/>
    </source>
</evidence>
<dbReference type="RefSeq" id="WP_272004879.1">
    <property type="nucleotide sequence ID" value="NZ_JAQNDN010000020.1"/>
</dbReference>
<organism evidence="3 4">
    <name type="scientific">Nannocystis radixulma</name>
    <dbReference type="NCBI Taxonomy" id="2995305"/>
    <lineage>
        <taxon>Bacteria</taxon>
        <taxon>Pseudomonadati</taxon>
        <taxon>Myxococcota</taxon>
        <taxon>Polyangia</taxon>
        <taxon>Nannocystales</taxon>
        <taxon>Nannocystaceae</taxon>
        <taxon>Nannocystis</taxon>
    </lineage>
</organism>
<protein>
    <recommendedName>
        <fullName evidence="5">Band 7 domain-containing protein</fullName>
    </recommendedName>
</protein>
<feature type="transmembrane region" description="Helical" evidence="2">
    <location>
        <begin position="147"/>
        <end position="173"/>
    </location>
</feature>
<feature type="transmembrane region" description="Helical" evidence="2">
    <location>
        <begin position="6"/>
        <end position="29"/>
    </location>
</feature>
<keyword evidence="4" id="KW-1185">Reference proteome</keyword>
<dbReference type="EMBL" id="JAQNDN010000020">
    <property type="protein sequence ID" value="MDC0672793.1"/>
    <property type="molecule type" value="Genomic_DNA"/>
</dbReference>
<sequence length="343" mass="37268">MLGWIGFVLAALCLTVLLAWVLALLGWFLWKSAGKESWRAFEAVAVALMIGILGCGLYLVVAAMARGLVWSLRRTWRFDGDDGLVFGEMAALAGRVFRGHGVWTFRCRDIAVEEDPPSASEVEAAGPAAVARELEAIVPATIFPRTIAFGATHVLVLAAALHLGAHGVVRYAIASDRRWRRTGRGPRVTRALEVAPDAAGKRSDEYIRVRRGEGEPPQEAIARLMLANVERFGALSAEREMSRGTGDSERADPYRGAPPAAASRATGHLSLFSSELCEELKRRRDALESATPGEAKALARRLAAGVYAHPRLALTLLEIGEGLQRAMEPPDPRVLDGLRIRHR</sequence>
<keyword evidence="2" id="KW-1133">Transmembrane helix</keyword>